<name>A0A8J3GL62_9HYPH</name>
<comment type="caution">
    <text evidence="1">The sequence shown here is derived from an EMBL/GenBank/DDBJ whole genome shotgun (WGS) entry which is preliminary data.</text>
</comment>
<gene>
    <name evidence="1" type="ORF">GCM10016234_27080</name>
</gene>
<organism evidence="1 2">
    <name type="scientific">Tianweitania populi</name>
    <dbReference type="NCBI Taxonomy" id="1607949"/>
    <lineage>
        <taxon>Bacteria</taxon>
        <taxon>Pseudomonadati</taxon>
        <taxon>Pseudomonadota</taxon>
        <taxon>Alphaproteobacteria</taxon>
        <taxon>Hyphomicrobiales</taxon>
        <taxon>Phyllobacteriaceae</taxon>
        <taxon>Tianweitania</taxon>
    </lineage>
</organism>
<reference evidence="1" key="2">
    <citation type="submission" date="2020-09" db="EMBL/GenBank/DDBJ databases">
        <authorList>
            <person name="Sun Q."/>
            <person name="Kim S."/>
        </authorList>
    </citation>
    <scope>NUCLEOTIDE SEQUENCE</scope>
    <source>
        <strain evidence="1">KCTC 42249</strain>
    </source>
</reference>
<evidence type="ECO:0000313" key="2">
    <source>
        <dbReference type="Proteomes" id="UP000630142"/>
    </source>
</evidence>
<dbReference type="EMBL" id="BMZQ01000002">
    <property type="protein sequence ID" value="GHD17670.1"/>
    <property type="molecule type" value="Genomic_DNA"/>
</dbReference>
<dbReference type="Proteomes" id="UP000630142">
    <property type="component" value="Unassembled WGS sequence"/>
</dbReference>
<reference evidence="1" key="1">
    <citation type="journal article" date="2014" name="Int. J. Syst. Evol. Microbiol.">
        <title>Complete genome sequence of Corynebacterium casei LMG S-19264T (=DSM 44701T), isolated from a smear-ripened cheese.</title>
        <authorList>
            <consortium name="US DOE Joint Genome Institute (JGI-PGF)"/>
            <person name="Walter F."/>
            <person name="Albersmeier A."/>
            <person name="Kalinowski J."/>
            <person name="Ruckert C."/>
        </authorList>
    </citation>
    <scope>NUCLEOTIDE SEQUENCE</scope>
    <source>
        <strain evidence="1">KCTC 42249</strain>
    </source>
</reference>
<dbReference type="AlphaFoldDB" id="A0A8J3GL62"/>
<sequence>MLMFALQQDLNNEFLKRLVRRLILDVPGFQGDAFVRDLQDYADALEQGLGSVSTPLPTKAMACEMWLEKIDLVQMAMAENGSDEDGGAARPQD</sequence>
<protein>
    <submittedName>
        <fullName evidence="1">Uncharacterized protein</fullName>
    </submittedName>
</protein>
<keyword evidence="2" id="KW-1185">Reference proteome</keyword>
<proteinExistence type="predicted"/>
<evidence type="ECO:0000313" key="1">
    <source>
        <dbReference type="EMBL" id="GHD17670.1"/>
    </source>
</evidence>
<accession>A0A8J3GL62</accession>